<gene>
    <name evidence="8 10" type="primary">cmk</name>
    <name evidence="10" type="ORF">FF011L_40930</name>
</gene>
<dbReference type="GO" id="GO:0005829">
    <property type="term" value="C:cytosol"/>
    <property type="evidence" value="ECO:0007669"/>
    <property type="project" value="TreeGrafter"/>
</dbReference>
<dbReference type="GO" id="GO:0006220">
    <property type="term" value="P:pyrimidine nucleotide metabolic process"/>
    <property type="evidence" value="ECO:0007669"/>
    <property type="project" value="UniProtKB-UniRule"/>
</dbReference>
<dbReference type="GO" id="GO:0015949">
    <property type="term" value="P:nucleobase-containing small molecule interconversion"/>
    <property type="evidence" value="ECO:0007669"/>
    <property type="project" value="TreeGrafter"/>
</dbReference>
<evidence type="ECO:0000256" key="2">
    <source>
        <dbReference type="ARBA" id="ARBA00022679"/>
    </source>
</evidence>
<evidence type="ECO:0000256" key="5">
    <source>
        <dbReference type="ARBA" id="ARBA00022840"/>
    </source>
</evidence>
<keyword evidence="11" id="KW-1185">Reference proteome</keyword>
<dbReference type="AlphaFoldDB" id="A0A517MKC9"/>
<dbReference type="HAMAP" id="MF_00238">
    <property type="entry name" value="Cytidyl_kinase_type1"/>
    <property type="match status" value="1"/>
</dbReference>
<dbReference type="Proteomes" id="UP000320672">
    <property type="component" value="Chromosome"/>
</dbReference>
<evidence type="ECO:0000259" key="9">
    <source>
        <dbReference type="Pfam" id="PF02224"/>
    </source>
</evidence>
<dbReference type="EMBL" id="CP036262">
    <property type="protein sequence ID" value="QDS95300.1"/>
    <property type="molecule type" value="Genomic_DNA"/>
</dbReference>
<dbReference type="PANTHER" id="PTHR21299">
    <property type="entry name" value="CYTIDYLATE KINASE/PANTOATE-BETA-ALANINE LIGASE"/>
    <property type="match status" value="1"/>
</dbReference>
<proteinExistence type="inferred from homology"/>
<dbReference type="GO" id="GO:0005524">
    <property type="term" value="F:ATP binding"/>
    <property type="evidence" value="ECO:0007669"/>
    <property type="project" value="UniProtKB-UniRule"/>
</dbReference>
<dbReference type="InterPro" id="IPR027417">
    <property type="entry name" value="P-loop_NTPase"/>
</dbReference>
<evidence type="ECO:0000256" key="1">
    <source>
        <dbReference type="ARBA" id="ARBA00009427"/>
    </source>
</evidence>
<keyword evidence="8" id="KW-0963">Cytoplasm</keyword>
<comment type="similarity">
    <text evidence="1 8">Belongs to the cytidylate kinase family. Type 1 subfamily.</text>
</comment>
<name>A0A517MKC9_9BACT</name>
<keyword evidence="5 8" id="KW-0067">ATP-binding</keyword>
<organism evidence="10 11">
    <name type="scientific">Roseimaritima multifibrata</name>
    <dbReference type="NCBI Taxonomy" id="1930274"/>
    <lineage>
        <taxon>Bacteria</taxon>
        <taxon>Pseudomonadati</taxon>
        <taxon>Planctomycetota</taxon>
        <taxon>Planctomycetia</taxon>
        <taxon>Pirellulales</taxon>
        <taxon>Pirellulaceae</taxon>
        <taxon>Roseimaritima</taxon>
    </lineage>
</organism>
<keyword evidence="4 8" id="KW-0418">Kinase</keyword>
<evidence type="ECO:0000256" key="8">
    <source>
        <dbReference type="HAMAP-Rule" id="MF_00238"/>
    </source>
</evidence>
<feature type="domain" description="Cytidylate kinase" evidence="9">
    <location>
        <begin position="3"/>
        <end position="211"/>
    </location>
</feature>
<dbReference type="Pfam" id="PF02224">
    <property type="entry name" value="Cytidylate_kin"/>
    <property type="match status" value="1"/>
</dbReference>
<dbReference type="CDD" id="cd02020">
    <property type="entry name" value="CMPK"/>
    <property type="match status" value="1"/>
</dbReference>
<dbReference type="GO" id="GO:0036431">
    <property type="term" value="F:dCMP kinase activity"/>
    <property type="evidence" value="ECO:0007669"/>
    <property type="project" value="InterPro"/>
</dbReference>
<dbReference type="SUPFAM" id="SSF52540">
    <property type="entry name" value="P-loop containing nucleoside triphosphate hydrolases"/>
    <property type="match status" value="1"/>
</dbReference>
<protein>
    <recommendedName>
        <fullName evidence="8">Cytidylate kinase</fullName>
        <shortName evidence="8">CK</shortName>
        <ecNumber evidence="8">2.7.4.25</ecNumber>
    </recommendedName>
    <alternativeName>
        <fullName evidence="8">Cytidine monophosphate kinase</fullName>
        <shortName evidence="8">CMP kinase</shortName>
    </alternativeName>
</protein>
<dbReference type="NCBIfam" id="TIGR00017">
    <property type="entry name" value="cmk"/>
    <property type="match status" value="1"/>
</dbReference>
<dbReference type="KEGG" id="rml:FF011L_40930"/>
<dbReference type="OrthoDB" id="9807434at2"/>
<dbReference type="PANTHER" id="PTHR21299:SF2">
    <property type="entry name" value="CYTIDYLATE KINASE"/>
    <property type="match status" value="1"/>
</dbReference>
<evidence type="ECO:0000313" key="10">
    <source>
        <dbReference type="EMBL" id="QDS95300.1"/>
    </source>
</evidence>
<dbReference type="EC" id="2.7.4.25" evidence="8"/>
<reference evidence="10 11" key="1">
    <citation type="submission" date="2019-02" db="EMBL/GenBank/DDBJ databases">
        <title>Deep-cultivation of Planctomycetes and their phenomic and genomic characterization uncovers novel biology.</title>
        <authorList>
            <person name="Wiegand S."/>
            <person name="Jogler M."/>
            <person name="Boedeker C."/>
            <person name="Pinto D."/>
            <person name="Vollmers J."/>
            <person name="Rivas-Marin E."/>
            <person name="Kohn T."/>
            <person name="Peeters S.H."/>
            <person name="Heuer A."/>
            <person name="Rast P."/>
            <person name="Oberbeckmann S."/>
            <person name="Bunk B."/>
            <person name="Jeske O."/>
            <person name="Meyerdierks A."/>
            <person name="Storesund J.E."/>
            <person name="Kallscheuer N."/>
            <person name="Luecker S."/>
            <person name="Lage O.M."/>
            <person name="Pohl T."/>
            <person name="Merkel B.J."/>
            <person name="Hornburger P."/>
            <person name="Mueller R.-W."/>
            <person name="Bruemmer F."/>
            <person name="Labrenz M."/>
            <person name="Spormann A.M."/>
            <person name="Op den Camp H."/>
            <person name="Overmann J."/>
            <person name="Amann R."/>
            <person name="Jetten M.S.M."/>
            <person name="Mascher T."/>
            <person name="Medema M.H."/>
            <person name="Devos D.P."/>
            <person name="Kaster A.-K."/>
            <person name="Ovreas L."/>
            <person name="Rohde M."/>
            <person name="Galperin M.Y."/>
            <person name="Jogler C."/>
        </authorList>
    </citation>
    <scope>NUCLEOTIDE SEQUENCE [LARGE SCALE GENOMIC DNA]</scope>
    <source>
        <strain evidence="10 11">FF011L</strain>
    </source>
</reference>
<dbReference type="GO" id="GO:0036430">
    <property type="term" value="F:CMP kinase activity"/>
    <property type="evidence" value="ECO:0007669"/>
    <property type="project" value="RHEA"/>
</dbReference>
<sequence length="214" mass="23843">MIVTIDGPAGAGKSSIAREVARTLQFAFLDTGAMYRCVTYAALQAEISFTNQHELLAVAQECQIDFQNDQIILNEVPVDDRIRTPEVTRHIRYAADHPEIRAFLNGQQRRIAANQDIVTEGRDQGTEVFPHAECKVFLTASPEERAKRRWQQLQTAGGSTTVEEILAAQNQRDLEDETRKVGRLRPADDATILNTDGLSPTEVLERILQIVAAC</sequence>
<evidence type="ECO:0000256" key="6">
    <source>
        <dbReference type="ARBA" id="ARBA00047615"/>
    </source>
</evidence>
<evidence type="ECO:0000313" key="11">
    <source>
        <dbReference type="Proteomes" id="UP000320672"/>
    </source>
</evidence>
<dbReference type="InterPro" id="IPR011994">
    <property type="entry name" value="Cytidylate_kinase_dom"/>
</dbReference>
<keyword evidence="3 8" id="KW-0547">Nucleotide-binding</keyword>
<accession>A0A517MKC9</accession>
<evidence type="ECO:0000256" key="3">
    <source>
        <dbReference type="ARBA" id="ARBA00022741"/>
    </source>
</evidence>
<dbReference type="RefSeq" id="WP_145353357.1">
    <property type="nucleotide sequence ID" value="NZ_CP036262.1"/>
</dbReference>
<keyword evidence="2 8" id="KW-0808">Transferase</keyword>
<evidence type="ECO:0000256" key="4">
    <source>
        <dbReference type="ARBA" id="ARBA00022777"/>
    </source>
</evidence>
<comment type="subcellular location">
    <subcellularLocation>
        <location evidence="8">Cytoplasm</location>
    </subcellularLocation>
</comment>
<feature type="binding site" evidence="8">
    <location>
        <begin position="7"/>
        <end position="15"/>
    </location>
    <ligand>
        <name>ATP</name>
        <dbReference type="ChEBI" id="CHEBI:30616"/>
    </ligand>
</feature>
<dbReference type="InterPro" id="IPR003136">
    <property type="entry name" value="Cytidylate_kin"/>
</dbReference>
<comment type="catalytic activity">
    <reaction evidence="6 8">
        <text>dCMP + ATP = dCDP + ADP</text>
        <dbReference type="Rhea" id="RHEA:25094"/>
        <dbReference type="ChEBI" id="CHEBI:30616"/>
        <dbReference type="ChEBI" id="CHEBI:57566"/>
        <dbReference type="ChEBI" id="CHEBI:58593"/>
        <dbReference type="ChEBI" id="CHEBI:456216"/>
        <dbReference type="EC" id="2.7.4.25"/>
    </reaction>
</comment>
<dbReference type="Gene3D" id="3.40.50.300">
    <property type="entry name" value="P-loop containing nucleotide triphosphate hydrolases"/>
    <property type="match status" value="1"/>
</dbReference>
<evidence type="ECO:0000256" key="7">
    <source>
        <dbReference type="ARBA" id="ARBA00048478"/>
    </source>
</evidence>
<comment type="catalytic activity">
    <reaction evidence="7 8">
        <text>CMP + ATP = CDP + ADP</text>
        <dbReference type="Rhea" id="RHEA:11600"/>
        <dbReference type="ChEBI" id="CHEBI:30616"/>
        <dbReference type="ChEBI" id="CHEBI:58069"/>
        <dbReference type="ChEBI" id="CHEBI:60377"/>
        <dbReference type="ChEBI" id="CHEBI:456216"/>
        <dbReference type="EC" id="2.7.4.25"/>
    </reaction>
</comment>